<feature type="domain" description="Large ribosomal subunit protein bL25 beta" evidence="8">
    <location>
        <begin position="106"/>
        <end position="193"/>
    </location>
</feature>
<dbReference type="CDD" id="cd00495">
    <property type="entry name" value="Ribosomal_L25_TL5_CTC"/>
    <property type="match status" value="1"/>
</dbReference>
<keyword evidence="10" id="KW-1185">Reference proteome</keyword>
<evidence type="ECO:0000259" key="8">
    <source>
        <dbReference type="Pfam" id="PF14693"/>
    </source>
</evidence>
<comment type="caution">
    <text evidence="9">The sequence shown here is derived from an EMBL/GenBank/DDBJ whole genome shotgun (WGS) entry which is preliminary data.</text>
</comment>
<dbReference type="InterPro" id="IPR020930">
    <property type="entry name" value="Ribosomal_uL5_bac-type"/>
</dbReference>
<comment type="similarity">
    <text evidence="5">Belongs to the bacterial ribosomal protein bL25 family. CTC subfamily.</text>
</comment>
<feature type="domain" description="Large ribosomal subunit protein bL25 L25" evidence="7">
    <location>
        <begin position="8"/>
        <end position="97"/>
    </location>
</feature>
<comment type="function">
    <text evidence="5">This is one of the proteins that binds to the 5S RNA in the ribosome where it forms part of the central protuberance.</text>
</comment>
<feature type="region of interest" description="Disordered" evidence="6">
    <location>
        <begin position="193"/>
        <end position="220"/>
    </location>
</feature>
<gene>
    <name evidence="5" type="primary">rplY</name>
    <name evidence="5" type="synonym">ctc</name>
    <name evidence="9" type="ORF">E4656_05895</name>
</gene>
<dbReference type="Gene3D" id="2.170.120.20">
    <property type="entry name" value="Ribosomal protein L25, beta domain"/>
    <property type="match status" value="1"/>
</dbReference>
<dbReference type="Pfam" id="PF01386">
    <property type="entry name" value="Ribosomal_L25p"/>
    <property type="match status" value="1"/>
</dbReference>
<dbReference type="OrthoDB" id="9806411at2"/>
<accession>A0A4Z0WHA2</accession>
<dbReference type="InterPro" id="IPR001021">
    <property type="entry name" value="Ribosomal_bL25_long"/>
</dbReference>
<dbReference type="SUPFAM" id="SSF50715">
    <property type="entry name" value="Ribosomal protein L25-like"/>
    <property type="match status" value="1"/>
</dbReference>
<dbReference type="AlphaFoldDB" id="A0A4Z0WHA2"/>
<dbReference type="InterPro" id="IPR020057">
    <property type="entry name" value="Ribosomal_bL25_b-dom"/>
</dbReference>
<keyword evidence="4 5" id="KW-0687">Ribonucleoprotein</keyword>
<evidence type="ECO:0000313" key="10">
    <source>
        <dbReference type="Proteomes" id="UP000297475"/>
    </source>
</evidence>
<dbReference type="HAMAP" id="MF_01334">
    <property type="entry name" value="Ribosomal_bL25_CTC"/>
    <property type="match status" value="1"/>
</dbReference>
<name>A0A4Z0WHA2_9GAMM</name>
<evidence type="ECO:0000256" key="6">
    <source>
        <dbReference type="SAM" id="MobiDB-lite"/>
    </source>
</evidence>
<organism evidence="9 10">
    <name type="scientific">Natronospirillum operosum</name>
    <dbReference type="NCBI Taxonomy" id="2759953"/>
    <lineage>
        <taxon>Bacteria</taxon>
        <taxon>Pseudomonadati</taxon>
        <taxon>Pseudomonadota</taxon>
        <taxon>Gammaproteobacteria</taxon>
        <taxon>Oceanospirillales</taxon>
        <taxon>Natronospirillaceae</taxon>
        <taxon>Natronospirillum</taxon>
    </lineage>
</organism>
<evidence type="ECO:0000256" key="3">
    <source>
        <dbReference type="ARBA" id="ARBA00022980"/>
    </source>
</evidence>
<dbReference type="PANTHER" id="PTHR33284">
    <property type="entry name" value="RIBOSOMAL PROTEIN L25/GLN-TRNA SYNTHETASE, ANTI-CODON-BINDING DOMAIN-CONTAINING PROTEIN"/>
    <property type="match status" value="1"/>
</dbReference>
<dbReference type="GO" id="GO:0006412">
    <property type="term" value="P:translation"/>
    <property type="evidence" value="ECO:0007669"/>
    <property type="project" value="UniProtKB-UniRule"/>
</dbReference>
<dbReference type="InterPro" id="IPR020056">
    <property type="entry name" value="Rbsml_bL25/Gln-tRNA_synth_N"/>
</dbReference>
<evidence type="ECO:0000256" key="4">
    <source>
        <dbReference type="ARBA" id="ARBA00023274"/>
    </source>
</evidence>
<keyword evidence="1 5" id="KW-0699">rRNA-binding</keyword>
<dbReference type="Pfam" id="PF14693">
    <property type="entry name" value="Ribosomal_TL5_C"/>
    <property type="match status" value="1"/>
</dbReference>
<dbReference type="NCBIfam" id="NF004130">
    <property type="entry name" value="PRK05618.1-5"/>
    <property type="match status" value="1"/>
</dbReference>
<dbReference type="PANTHER" id="PTHR33284:SF1">
    <property type="entry name" value="RIBOSOMAL PROTEIN L25_GLN-TRNA SYNTHETASE, ANTI-CODON-BINDING DOMAIN-CONTAINING PROTEIN"/>
    <property type="match status" value="1"/>
</dbReference>
<dbReference type="NCBIfam" id="TIGR00731">
    <property type="entry name" value="bL25_bact_ctc"/>
    <property type="match status" value="1"/>
</dbReference>
<dbReference type="Gene3D" id="2.40.240.10">
    <property type="entry name" value="Ribosomal Protein L25, Chain P"/>
    <property type="match status" value="1"/>
</dbReference>
<dbReference type="InterPro" id="IPR011035">
    <property type="entry name" value="Ribosomal_bL25/Gln-tRNA_synth"/>
</dbReference>
<evidence type="ECO:0000313" key="9">
    <source>
        <dbReference type="EMBL" id="TGG95928.1"/>
    </source>
</evidence>
<evidence type="ECO:0000256" key="1">
    <source>
        <dbReference type="ARBA" id="ARBA00022730"/>
    </source>
</evidence>
<dbReference type="GO" id="GO:0022625">
    <property type="term" value="C:cytosolic large ribosomal subunit"/>
    <property type="evidence" value="ECO:0007669"/>
    <property type="project" value="TreeGrafter"/>
</dbReference>
<sequence>MSEAIYTLAAEERKDTGKGASRRLRHQNRIPAIVYGGTKAQKPLAITLEGDQIKKATQHEGFFAHVLTLKIGSKSQQALLVDLQRHPSRGWVTHMDFQRVTKTTVVHKKIPVHFLNEDKCPGVKAGGIVQHNMTEIEVSCKASDLPEYLEVDMAGLNVGDVVHLSDVAVPKGVTIIELTHGEDHDAPVCSVLGASKQVEEDAEEDAAESAAASEESKAEE</sequence>
<proteinExistence type="inferred from homology"/>
<dbReference type="InterPro" id="IPR029751">
    <property type="entry name" value="Ribosomal_L25_dom"/>
</dbReference>
<keyword evidence="3 5" id="KW-0689">Ribosomal protein</keyword>
<evidence type="ECO:0000256" key="5">
    <source>
        <dbReference type="HAMAP-Rule" id="MF_01334"/>
    </source>
</evidence>
<dbReference type="InterPro" id="IPR037121">
    <property type="entry name" value="Ribosomal_bL25_C"/>
</dbReference>
<dbReference type="NCBIfam" id="NF004128">
    <property type="entry name" value="PRK05618.1-2"/>
    <property type="match status" value="1"/>
</dbReference>
<dbReference type="Proteomes" id="UP000297475">
    <property type="component" value="Unassembled WGS sequence"/>
</dbReference>
<protein>
    <recommendedName>
        <fullName evidence="5">Large ribosomal subunit protein bL25</fullName>
    </recommendedName>
    <alternativeName>
        <fullName evidence="5">General stress protein CTC</fullName>
    </alternativeName>
</protein>
<comment type="subunit">
    <text evidence="5">Part of the 50S ribosomal subunit; part of the 5S rRNA/L5/L18/L25 subcomplex. Contacts the 5S rRNA. Binds to the 5S rRNA independently of L5 and L18.</text>
</comment>
<dbReference type="NCBIfam" id="NF004612">
    <property type="entry name" value="PRK05943.1"/>
    <property type="match status" value="1"/>
</dbReference>
<dbReference type="EMBL" id="SRMF01000001">
    <property type="protein sequence ID" value="TGG95928.1"/>
    <property type="molecule type" value="Genomic_DNA"/>
</dbReference>
<evidence type="ECO:0000259" key="7">
    <source>
        <dbReference type="Pfam" id="PF01386"/>
    </source>
</evidence>
<dbReference type="GO" id="GO:0003735">
    <property type="term" value="F:structural constituent of ribosome"/>
    <property type="evidence" value="ECO:0007669"/>
    <property type="project" value="InterPro"/>
</dbReference>
<keyword evidence="2 5" id="KW-0694">RNA-binding</keyword>
<evidence type="ECO:0000256" key="2">
    <source>
        <dbReference type="ARBA" id="ARBA00022884"/>
    </source>
</evidence>
<reference evidence="9 10" key="1">
    <citation type="submission" date="2019-04" db="EMBL/GenBank/DDBJ databases">
        <title>Natronospirillum operosus gen. nov., sp. nov., a haloalkaliphilic satellite isolated from decaying biomass of laboratory culture of cyanobacterium Geitlerinema sp. and proposal of Natronospirillaceae fam. nov. and Saccharospirillaceae fam. nov.</title>
        <authorList>
            <person name="Kevbrin V."/>
            <person name="Boltyanskaya Y."/>
            <person name="Koziaeva V."/>
            <person name="Grouzdev D.S."/>
            <person name="Park M."/>
            <person name="Cho J."/>
        </authorList>
    </citation>
    <scope>NUCLEOTIDE SEQUENCE [LARGE SCALE GENOMIC DNA]</scope>
    <source>
        <strain evidence="9 10">G-116</strain>
    </source>
</reference>
<dbReference type="RefSeq" id="WP_135481989.1">
    <property type="nucleotide sequence ID" value="NZ_SRMF01000001.1"/>
</dbReference>
<dbReference type="GO" id="GO:0008097">
    <property type="term" value="F:5S rRNA binding"/>
    <property type="evidence" value="ECO:0007669"/>
    <property type="project" value="InterPro"/>
</dbReference>